<dbReference type="AlphaFoldDB" id="A0A378QE53"/>
<reference evidence="1 2" key="1">
    <citation type="submission" date="2018-06" db="EMBL/GenBank/DDBJ databases">
        <authorList>
            <consortium name="Pathogen Informatics"/>
            <person name="Doyle S."/>
        </authorList>
    </citation>
    <scope>NUCLEOTIDE SEQUENCE [LARGE SCALE GENOMIC DNA]</scope>
    <source>
        <strain evidence="1 2">NCTC7911</strain>
    </source>
</reference>
<sequence length="103" mass="11742">MSDYDYEERVSFKDLSDDEKRERIAGWRDTAEQRREYHKEGKYLSLKESVDEFKDADNAGGKALAGAKIVGKSLFNIGRFAVAESLPSFLEQTAKQAEKSMKK</sequence>
<evidence type="ECO:0000313" key="1">
    <source>
        <dbReference type="EMBL" id="STY98981.1"/>
    </source>
</evidence>
<proteinExistence type="predicted"/>
<name>A0A378QE53_MORLA</name>
<gene>
    <name evidence="1" type="ORF">NCTC7911_00349</name>
</gene>
<accession>A0A378QE53</accession>
<keyword evidence="2" id="KW-1185">Reference proteome</keyword>
<dbReference type="Proteomes" id="UP000254107">
    <property type="component" value="Unassembled WGS sequence"/>
</dbReference>
<dbReference type="RefSeq" id="WP_115247117.1">
    <property type="nucleotide sequence ID" value="NZ_UGQC01000001.1"/>
</dbReference>
<dbReference type="EMBL" id="UGQC01000001">
    <property type="protein sequence ID" value="STY98981.1"/>
    <property type="molecule type" value="Genomic_DNA"/>
</dbReference>
<protein>
    <submittedName>
        <fullName evidence="1">Uncharacterized protein</fullName>
    </submittedName>
</protein>
<evidence type="ECO:0000313" key="2">
    <source>
        <dbReference type="Proteomes" id="UP000254107"/>
    </source>
</evidence>
<dbReference type="GeneID" id="302269024"/>
<organism evidence="1 2">
    <name type="scientific">Moraxella lacunata</name>
    <dbReference type="NCBI Taxonomy" id="477"/>
    <lineage>
        <taxon>Bacteria</taxon>
        <taxon>Pseudomonadati</taxon>
        <taxon>Pseudomonadota</taxon>
        <taxon>Gammaproteobacteria</taxon>
        <taxon>Moraxellales</taxon>
        <taxon>Moraxellaceae</taxon>
        <taxon>Moraxella</taxon>
    </lineage>
</organism>